<keyword evidence="2 6" id="KW-0349">Heme</keyword>
<evidence type="ECO:0000256" key="1">
    <source>
        <dbReference type="ARBA" id="ARBA00022448"/>
    </source>
</evidence>
<feature type="binding site" description="axial binding residue" evidence="6">
    <location>
        <position position="122"/>
    </location>
    <ligand>
        <name>heme c</name>
        <dbReference type="ChEBI" id="CHEBI:61717"/>
        <label>1</label>
    </ligand>
    <ligandPart>
        <name>Fe</name>
        <dbReference type="ChEBI" id="CHEBI:18248"/>
    </ligandPart>
</feature>
<evidence type="ECO:0000256" key="2">
    <source>
        <dbReference type="ARBA" id="ARBA00022617"/>
    </source>
</evidence>
<accession>A0A484HG44</accession>
<evidence type="ECO:0000256" key="3">
    <source>
        <dbReference type="ARBA" id="ARBA00022723"/>
    </source>
</evidence>
<dbReference type="AlphaFoldDB" id="A0A484HG44"/>
<dbReference type="PRINTS" id="PR00609">
    <property type="entry name" value="CYTOCHROMEC3"/>
</dbReference>
<dbReference type="GO" id="GO:0046872">
    <property type="term" value="F:metal ion binding"/>
    <property type="evidence" value="ECO:0007669"/>
    <property type="project" value="UniProtKB-KW"/>
</dbReference>
<keyword evidence="3 6" id="KW-0479">Metal-binding</keyword>
<keyword evidence="5 6" id="KW-0408">Iron</keyword>
<dbReference type="CDD" id="cd08168">
    <property type="entry name" value="Cytochrom_C3"/>
    <property type="match status" value="1"/>
</dbReference>
<evidence type="ECO:0000259" key="7">
    <source>
        <dbReference type="Pfam" id="PF02085"/>
    </source>
</evidence>
<feature type="binding site" description="axial binding residue" evidence="6">
    <location>
        <position position="137"/>
    </location>
    <ligand>
        <name>heme c</name>
        <dbReference type="ChEBI" id="CHEBI:61717"/>
        <label>4</label>
    </ligand>
    <ligandPart>
        <name>Fe</name>
        <dbReference type="ChEBI" id="CHEBI:18248"/>
    </ligandPart>
</feature>
<dbReference type="InterPro" id="IPR054899">
    <property type="entry name" value="c3_cytochr_TmcA"/>
</dbReference>
<dbReference type="NCBIfam" id="NF045722">
    <property type="entry name" value="c3_cytochr_TmcA"/>
    <property type="match status" value="1"/>
</dbReference>
<evidence type="ECO:0000256" key="4">
    <source>
        <dbReference type="ARBA" id="ARBA00022982"/>
    </source>
</evidence>
<comment type="cofactor">
    <cofactor evidence="6">
        <name>heme c</name>
        <dbReference type="ChEBI" id="CHEBI:61717"/>
    </cofactor>
    <text evidence="6">Binds 4 heme c groups covalently per monomer.</text>
</comment>
<reference evidence="8" key="1">
    <citation type="submission" date="2019-01" db="EMBL/GenBank/DDBJ databases">
        <authorList>
            <consortium name="Genoscope - CEA"/>
            <person name="William W."/>
        </authorList>
    </citation>
    <scope>NUCLEOTIDE SEQUENCE</scope>
    <source>
        <strain evidence="8">CR-1</strain>
    </source>
</reference>
<evidence type="ECO:0000256" key="5">
    <source>
        <dbReference type="ARBA" id="ARBA00023004"/>
    </source>
</evidence>
<dbReference type="EMBL" id="CAACVI010000009">
    <property type="protein sequence ID" value="VEN73400.1"/>
    <property type="molecule type" value="Genomic_DNA"/>
</dbReference>
<dbReference type="SUPFAM" id="SSF48695">
    <property type="entry name" value="Multiheme cytochromes"/>
    <property type="match status" value="1"/>
</dbReference>
<feature type="binding site" description="covalent" evidence="6">
    <location>
        <position position="64"/>
    </location>
    <ligand>
        <name>heme c</name>
        <dbReference type="ChEBI" id="CHEBI:61717"/>
        <label>1</label>
    </ligand>
</feature>
<feature type="domain" description="Class III cytochrome C" evidence="7">
    <location>
        <begin position="47"/>
        <end position="137"/>
    </location>
</feature>
<dbReference type="Gene3D" id="3.90.10.10">
    <property type="entry name" value="Cytochrome C3"/>
    <property type="match status" value="1"/>
</dbReference>
<protein>
    <submittedName>
        <fullName evidence="8">Acidic cytochrome c3</fullName>
    </submittedName>
</protein>
<keyword evidence="4" id="KW-0249">Electron transport</keyword>
<feature type="binding site" description="covalent" evidence="6">
    <location>
        <position position="136"/>
    </location>
    <ligand>
        <name>heme c</name>
        <dbReference type="ChEBI" id="CHEBI:61717"/>
        <label>4</label>
    </ligand>
</feature>
<feature type="binding site" description="axial binding residue" evidence="6">
    <location>
        <position position="76"/>
    </location>
    <ligand>
        <name>heme c</name>
        <dbReference type="ChEBI" id="CHEBI:61717"/>
        <label>1</label>
    </ligand>
    <ligandPart>
        <name>Fe</name>
        <dbReference type="ChEBI" id="CHEBI:18248"/>
    </ligandPart>
</feature>
<dbReference type="Pfam" id="PF02085">
    <property type="entry name" value="Cytochrom_CIII"/>
    <property type="match status" value="1"/>
</dbReference>
<feature type="binding site" description="axial binding residue" evidence="6">
    <location>
        <position position="73"/>
    </location>
    <ligand>
        <name>heme c</name>
        <dbReference type="ChEBI" id="CHEBI:61717"/>
        <label>1</label>
    </ligand>
    <ligandPart>
        <name>Fe</name>
        <dbReference type="ChEBI" id="CHEBI:18248"/>
    </ligandPart>
</feature>
<dbReference type="GO" id="GO:0020037">
    <property type="term" value="F:heme binding"/>
    <property type="evidence" value="ECO:0007669"/>
    <property type="project" value="InterPro"/>
</dbReference>
<feature type="binding site" description="axial binding residue" evidence="6">
    <location>
        <position position="123"/>
    </location>
    <ligand>
        <name>heme c</name>
        <dbReference type="ChEBI" id="CHEBI:61717"/>
        <label>1</label>
    </ligand>
    <ligandPart>
        <name>Fe</name>
        <dbReference type="ChEBI" id="CHEBI:18248"/>
    </ligandPart>
</feature>
<gene>
    <name evidence="8" type="ORF">EPICR_170015</name>
</gene>
<dbReference type="GO" id="GO:0009055">
    <property type="term" value="F:electron transfer activity"/>
    <property type="evidence" value="ECO:0007669"/>
    <property type="project" value="InterPro"/>
</dbReference>
<keyword evidence="1" id="KW-0813">Transport</keyword>
<evidence type="ECO:0000313" key="8">
    <source>
        <dbReference type="EMBL" id="VEN73400.1"/>
    </source>
</evidence>
<feature type="binding site" description="axial binding residue" evidence="6">
    <location>
        <position position="61"/>
    </location>
    <ligand>
        <name>heme c</name>
        <dbReference type="ChEBI" id="CHEBI:61717"/>
        <label>1</label>
    </ligand>
    <ligandPart>
        <name>Fe</name>
        <dbReference type="ChEBI" id="CHEBI:18248"/>
    </ligandPart>
</feature>
<dbReference type="InterPro" id="IPR020942">
    <property type="entry name" value="Cyt_c_III_dom"/>
</dbReference>
<dbReference type="InterPro" id="IPR036280">
    <property type="entry name" value="Multihaem_cyt_sf"/>
</dbReference>
<evidence type="ECO:0000256" key="6">
    <source>
        <dbReference type="PIRSR" id="PIRSR602322-1"/>
    </source>
</evidence>
<feature type="binding site" description="axial binding residue" evidence="6">
    <location>
        <position position="119"/>
    </location>
    <ligand>
        <name>heme c</name>
        <dbReference type="ChEBI" id="CHEBI:61717"/>
        <label>1</label>
    </ligand>
    <ligandPart>
        <name>Fe</name>
        <dbReference type="ChEBI" id="CHEBI:18248"/>
    </ligandPart>
</feature>
<sequence>MIFLGGISPKGDRMKKNAWLILFLAAGILFSFFFAHAQEDMTHIDNSVFEKPSRPPAAFPHDAHNEAAGIEECGRCHHVYRDGVKMEDESSEDQRCAECHDLKSSGNAPALRKAYHLNCRGCHRKMKKGPVMCGECHIKRPVQSRR</sequence>
<feature type="binding site" description="axial binding residue" evidence="6">
    <location>
        <position position="77"/>
    </location>
    <ligand>
        <name>heme c</name>
        <dbReference type="ChEBI" id="CHEBI:61717"/>
        <label>1</label>
    </ligand>
    <ligandPart>
        <name>Fe</name>
        <dbReference type="ChEBI" id="CHEBI:18248"/>
    </ligandPart>
</feature>
<feature type="binding site" description="axial binding residue" evidence="6">
    <location>
        <position position="78"/>
    </location>
    <ligand>
        <name>heme c</name>
        <dbReference type="ChEBI" id="CHEBI:61717"/>
        <label>1</label>
    </ligand>
    <ligandPart>
        <name>Fe</name>
        <dbReference type="ChEBI" id="CHEBI:18248"/>
    </ligandPart>
</feature>
<feature type="binding site" description="covalent" evidence="6">
    <location>
        <position position="133"/>
    </location>
    <ligand>
        <name>heme c</name>
        <dbReference type="ChEBI" id="CHEBI:61717"/>
        <label>4</label>
    </ligand>
</feature>
<organism evidence="8">
    <name type="scientific">uncultured Desulfobacteraceae bacterium</name>
    <dbReference type="NCBI Taxonomy" id="218296"/>
    <lineage>
        <taxon>Bacteria</taxon>
        <taxon>Pseudomonadati</taxon>
        <taxon>Thermodesulfobacteriota</taxon>
        <taxon>Desulfobacteria</taxon>
        <taxon>Desulfobacterales</taxon>
        <taxon>Desulfobacteraceae</taxon>
        <taxon>environmental samples</taxon>
    </lineage>
</organism>
<name>A0A484HG44_9BACT</name>
<proteinExistence type="predicted"/>
<dbReference type="InterPro" id="IPR002322">
    <property type="entry name" value="Cyt_c_III"/>
</dbReference>